<protein>
    <submittedName>
        <fullName evidence="1">Metal-sensitive transcriptional regulator</fullName>
    </submittedName>
</protein>
<reference evidence="1" key="1">
    <citation type="submission" date="2022-04" db="EMBL/GenBank/DDBJ databases">
        <authorList>
            <person name="Seo M.-J."/>
        </authorList>
    </citation>
    <scope>NUCLEOTIDE SEQUENCE</scope>
    <source>
        <strain evidence="1">MBLB2552</strain>
    </source>
</reference>
<evidence type="ECO:0000313" key="2">
    <source>
        <dbReference type="Proteomes" id="UP001139534"/>
    </source>
</evidence>
<dbReference type="Pfam" id="PF02583">
    <property type="entry name" value="Trns_repr_metal"/>
    <property type="match status" value="1"/>
</dbReference>
<dbReference type="EMBL" id="JALPRK010000036">
    <property type="protein sequence ID" value="MCK8490062.1"/>
    <property type="molecule type" value="Genomic_DNA"/>
</dbReference>
<gene>
    <name evidence="1" type="ORF">M0651_23140</name>
</gene>
<dbReference type="GO" id="GO:0046872">
    <property type="term" value="F:metal ion binding"/>
    <property type="evidence" value="ECO:0007669"/>
    <property type="project" value="InterPro"/>
</dbReference>
<dbReference type="InterPro" id="IPR038390">
    <property type="entry name" value="Metal_Tscrpt_repr_sf"/>
</dbReference>
<dbReference type="RefSeq" id="WP_248554024.1">
    <property type="nucleotide sequence ID" value="NZ_JALPRK010000036.1"/>
</dbReference>
<comment type="caution">
    <text evidence="1">The sequence shown here is derived from an EMBL/GenBank/DDBJ whole genome shotgun (WGS) entry which is preliminary data.</text>
</comment>
<evidence type="ECO:0000313" key="1">
    <source>
        <dbReference type="EMBL" id="MCK8490062.1"/>
    </source>
</evidence>
<dbReference type="PANTHER" id="PTHR33677:SF5">
    <property type="entry name" value="TRANSCRIPTIONAL REPRESSOR FRMR"/>
    <property type="match status" value="1"/>
</dbReference>
<name>A0A9X1Y352_9BACL</name>
<dbReference type="GO" id="GO:0045892">
    <property type="term" value="P:negative regulation of DNA-templated transcription"/>
    <property type="evidence" value="ECO:0007669"/>
    <property type="project" value="UniProtKB-ARBA"/>
</dbReference>
<organism evidence="1 2">
    <name type="scientific">Paenibacillus mellifer</name>
    <dbReference type="NCBI Taxonomy" id="2937794"/>
    <lineage>
        <taxon>Bacteria</taxon>
        <taxon>Bacillati</taxon>
        <taxon>Bacillota</taxon>
        <taxon>Bacilli</taxon>
        <taxon>Bacillales</taxon>
        <taxon>Paenibacillaceae</taxon>
        <taxon>Paenibacillus</taxon>
    </lineage>
</organism>
<sequence>MADTYMYSDDVKRRMKRIEGQVRGVLRMMEEGKPCKEVVSQLSAVRSAADKAMAQIVADNLQQCILEEQAQGGDTRHLVKEAVELLVKSR</sequence>
<dbReference type="Proteomes" id="UP001139534">
    <property type="component" value="Unassembled WGS sequence"/>
</dbReference>
<proteinExistence type="predicted"/>
<dbReference type="GO" id="GO:0003677">
    <property type="term" value="F:DNA binding"/>
    <property type="evidence" value="ECO:0007669"/>
    <property type="project" value="InterPro"/>
</dbReference>
<dbReference type="CDD" id="cd10155">
    <property type="entry name" value="BsYrkD-like_DUF156"/>
    <property type="match status" value="1"/>
</dbReference>
<dbReference type="PANTHER" id="PTHR33677">
    <property type="entry name" value="TRANSCRIPTIONAL REPRESSOR FRMR-RELATED"/>
    <property type="match status" value="1"/>
</dbReference>
<accession>A0A9X1Y352</accession>
<dbReference type="AlphaFoldDB" id="A0A9X1Y352"/>
<dbReference type="Gene3D" id="1.20.58.1000">
    <property type="entry name" value="Metal-sensitive repressor, helix protomer"/>
    <property type="match status" value="1"/>
</dbReference>
<keyword evidence="2" id="KW-1185">Reference proteome</keyword>
<dbReference type="InterPro" id="IPR003735">
    <property type="entry name" value="Metal_Tscrpt_repr"/>
</dbReference>